<gene>
    <name evidence="1" type="ORF">NECAME_01170</name>
</gene>
<dbReference type="AlphaFoldDB" id="W2SHH5"/>
<organism evidence="1 2">
    <name type="scientific">Necator americanus</name>
    <name type="common">Human hookworm</name>
    <dbReference type="NCBI Taxonomy" id="51031"/>
    <lineage>
        <taxon>Eukaryota</taxon>
        <taxon>Metazoa</taxon>
        <taxon>Ecdysozoa</taxon>
        <taxon>Nematoda</taxon>
        <taxon>Chromadorea</taxon>
        <taxon>Rhabditida</taxon>
        <taxon>Rhabditina</taxon>
        <taxon>Rhabditomorpha</taxon>
        <taxon>Strongyloidea</taxon>
        <taxon>Ancylostomatidae</taxon>
        <taxon>Bunostominae</taxon>
        <taxon>Necator</taxon>
    </lineage>
</organism>
<keyword evidence="2" id="KW-1185">Reference proteome</keyword>
<reference evidence="2" key="1">
    <citation type="journal article" date="2014" name="Nat. Genet.">
        <title>Genome of the human hookworm Necator americanus.</title>
        <authorList>
            <person name="Tang Y.T."/>
            <person name="Gao X."/>
            <person name="Rosa B.A."/>
            <person name="Abubucker S."/>
            <person name="Hallsworth-Pepin K."/>
            <person name="Martin J."/>
            <person name="Tyagi R."/>
            <person name="Heizer E."/>
            <person name="Zhang X."/>
            <person name="Bhonagiri-Palsikar V."/>
            <person name="Minx P."/>
            <person name="Warren W.C."/>
            <person name="Wang Q."/>
            <person name="Zhan B."/>
            <person name="Hotez P.J."/>
            <person name="Sternberg P.W."/>
            <person name="Dougall A."/>
            <person name="Gaze S.T."/>
            <person name="Mulvenna J."/>
            <person name="Sotillo J."/>
            <person name="Ranganathan S."/>
            <person name="Rabelo E.M."/>
            <person name="Wilson R.K."/>
            <person name="Felgner P.L."/>
            <person name="Bethony J."/>
            <person name="Hawdon J.M."/>
            <person name="Gasser R.B."/>
            <person name="Loukas A."/>
            <person name="Mitreva M."/>
        </authorList>
    </citation>
    <scope>NUCLEOTIDE SEQUENCE [LARGE SCALE GENOMIC DNA]</scope>
</reference>
<protein>
    <submittedName>
        <fullName evidence="1">Uncharacterized protein</fullName>
    </submittedName>
</protein>
<feature type="non-terminal residue" evidence="1">
    <location>
        <position position="1"/>
    </location>
</feature>
<dbReference type="KEGG" id="nai:NECAME_01170"/>
<evidence type="ECO:0000313" key="2">
    <source>
        <dbReference type="Proteomes" id="UP000053676"/>
    </source>
</evidence>
<name>W2SHH5_NECAM</name>
<accession>W2SHH5</accession>
<sequence length="71" mass="7752">DQKDSTIRELECEIASFKEASTAVPDGISIHSPAHLENGECVNSISEALQEGNCELKSEIARLRKDVGFSF</sequence>
<evidence type="ECO:0000313" key="1">
    <source>
        <dbReference type="EMBL" id="ETN69060.1"/>
    </source>
</evidence>
<dbReference type="EMBL" id="KI669176">
    <property type="protein sequence ID" value="ETN69060.1"/>
    <property type="molecule type" value="Genomic_DNA"/>
</dbReference>
<dbReference type="Proteomes" id="UP000053676">
    <property type="component" value="Unassembled WGS sequence"/>
</dbReference>
<proteinExistence type="predicted"/>